<proteinExistence type="inferred from homology"/>
<dbReference type="InterPro" id="IPR000527">
    <property type="entry name" value="Flag_Lring"/>
</dbReference>
<keyword evidence="5 7" id="KW-0975">Bacterial flagellum</keyword>
<dbReference type="PRINTS" id="PR01008">
    <property type="entry name" value="FLGLRINGFLGH"/>
</dbReference>
<keyword evidence="8" id="KW-0969">Cilium</keyword>
<evidence type="ECO:0000313" key="8">
    <source>
        <dbReference type="EMBL" id="QEX18250.1"/>
    </source>
</evidence>
<dbReference type="GO" id="GO:0003774">
    <property type="term" value="F:cytoskeletal motor activity"/>
    <property type="evidence" value="ECO:0007669"/>
    <property type="project" value="InterPro"/>
</dbReference>
<dbReference type="Proteomes" id="UP000326202">
    <property type="component" value="Chromosome"/>
</dbReference>
<comment type="function">
    <text evidence="1 7">Assembles around the rod to form the L-ring and probably protects the motor/basal body from shearing forces during rotation.</text>
</comment>
<keyword evidence="8" id="KW-0966">Cell projection</keyword>
<dbReference type="Pfam" id="PF02107">
    <property type="entry name" value="FlgH"/>
    <property type="match status" value="1"/>
</dbReference>
<evidence type="ECO:0000256" key="3">
    <source>
        <dbReference type="ARBA" id="ARBA00022729"/>
    </source>
</evidence>
<keyword evidence="4 7" id="KW-0472">Membrane</keyword>
<accession>A0A5J6MQC6</accession>
<dbReference type="GO" id="GO:0071973">
    <property type="term" value="P:bacterial-type flagellum-dependent cell motility"/>
    <property type="evidence" value="ECO:0007669"/>
    <property type="project" value="InterPro"/>
</dbReference>
<evidence type="ECO:0000256" key="7">
    <source>
        <dbReference type="HAMAP-Rule" id="MF_00415"/>
    </source>
</evidence>
<dbReference type="AlphaFoldDB" id="A0A5J6MQC6"/>
<dbReference type="HAMAP" id="MF_00415">
    <property type="entry name" value="FlgH"/>
    <property type="match status" value="1"/>
</dbReference>
<reference evidence="8 9" key="1">
    <citation type="submission" date="2019-08" db="EMBL/GenBank/DDBJ databases">
        <title>Hyperibacter terrae gen. nov., sp. nov. and Hyperibacter viscosus sp. nov., two new members in the family Rhodospirillaceae isolated from the rhizosphere of Hypericum perforatum.</title>
        <authorList>
            <person name="Noviana Z."/>
        </authorList>
    </citation>
    <scope>NUCLEOTIDE SEQUENCE [LARGE SCALE GENOMIC DNA]</scope>
    <source>
        <strain evidence="8 9">R5913</strain>
    </source>
</reference>
<evidence type="ECO:0000256" key="6">
    <source>
        <dbReference type="ARBA" id="ARBA00023237"/>
    </source>
</evidence>
<dbReference type="EMBL" id="CP042906">
    <property type="protein sequence ID" value="QEX18250.1"/>
    <property type="molecule type" value="Genomic_DNA"/>
</dbReference>
<dbReference type="GO" id="GO:0009279">
    <property type="term" value="C:cell outer membrane"/>
    <property type="evidence" value="ECO:0007669"/>
    <property type="project" value="UniProtKB-SubCell"/>
</dbReference>
<protein>
    <recommendedName>
        <fullName evidence="7">Flagellar L-ring protein</fullName>
    </recommendedName>
    <alternativeName>
        <fullName evidence="7">Basal body L-ring protein</fullName>
    </alternativeName>
</protein>
<comment type="similarity">
    <text evidence="2 7">Belongs to the FlgH family.</text>
</comment>
<dbReference type="KEGG" id="htq:FRZ44_35550"/>
<organism evidence="8 9">
    <name type="scientific">Hypericibacter terrae</name>
    <dbReference type="NCBI Taxonomy" id="2602015"/>
    <lineage>
        <taxon>Bacteria</taxon>
        <taxon>Pseudomonadati</taxon>
        <taxon>Pseudomonadota</taxon>
        <taxon>Alphaproteobacteria</taxon>
        <taxon>Rhodospirillales</taxon>
        <taxon>Dongiaceae</taxon>
        <taxon>Hypericibacter</taxon>
    </lineage>
</organism>
<comment type="subcellular location">
    <subcellularLocation>
        <location evidence="7">Cell outer membrane</location>
    </subcellularLocation>
    <subcellularLocation>
        <location evidence="7">Bacterial flagellum basal body</location>
    </subcellularLocation>
</comment>
<keyword evidence="6 7" id="KW-0998">Cell outer membrane</keyword>
<keyword evidence="9" id="KW-1185">Reference proteome</keyword>
<dbReference type="NCBIfam" id="NF001305">
    <property type="entry name" value="PRK00249.1-5"/>
    <property type="match status" value="1"/>
</dbReference>
<evidence type="ECO:0000256" key="5">
    <source>
        <dbReference type="ARBA" id="ARBA00023143"/>
    </source>
</evidence>
<dbReference type="PANTHER" id="PTHR34933">
    <property type="entry name" value="FLAGELLAR L-RING PROTEIN"/>
    <property type="match status" value="1"/>
</dbReference>
<evidence type="ECO:0000256" key="4">
    <source>
        <dbReference type="ARBA" id="ARBA00023136"/>
    </source>
</evidence>
<dbReference type="GO" id="GO:0009427">
    <property type="term" value="C:bacterial-type flagellum basal body, distal rod, L ring"/>
    <property type="evidence" value="ECO:0007669"/>
    <property type="project" value="InterPro"/>
</dbReference>
<sequence length="251" mass="27205">MFRPRTLVSLLCLGLAMGSLPGCRTLERLADVGDTPQVAPIQNPTQAAGYQPVSLPMPAPGVDERQANSLWRPGSRAFFKDQRASRVGDILTVLVEIKDNAKLNNTTDFSKDANESAGLSNFLGLESKLNMIFPDAIDPTQLVNGASKSAHVGDGQINRTEDITLKVAAVITQVLPNGNMVLTGTQQVKVNAEVRELQVAGIIRPEDITAINTIGYEKIAEARISYGGRGIISDQQQPRYGQEIYDILFPF</sequence>
<keyword evidence="8" id="KW-0282">Flagellum</keyword>
<keyword evidence="3" id="KW-0732">Signal</keyword>
<evidence type="ECO:0000313" key="9">
    <source>
        <dbReference type="Proteomes" id="UP000326202"/>
    </source>
</evidence>
<evidence type="ECO:0000256" key="2">
    <source>
        <dbReference type="ARBA" id="ARBA00006929"/>
    </source>
</evidence>
<gene>
    <name evidence="7 8" type="primary">flgH</name>
    <name evidence="8" type="ORF">FRZ44_35550</name>
</gene>
<dbReference type="RefSeq" id="WP_151178435.1">
    <property type="nucleotide sequence ID" value="NZ_CP042906.1"/>
</dbReference>
<evidence type="ECO:0000256" key="1">
    <source>
        <dbReference type="ARBA" id="ARBA00002591"/>
    </source>
</evidence>
<comment type="subunit">
    <text evidence="7">The basal body constitutes a major portion of the flagellar organelle and consists of four rings (L,P,S, and M) mounted on a central rod.</text>
</comment>
<name>A0A5J6MQC6_9PROT</name>
<dbReference type="PANTHER" id="PTHR34933:SF1">
    <property type="entry name" value="FLAGELLAR L-RING PROTEIN"/>
    <property type="match status" value="1"/>
</dbReference>
<dbReference type="OrthoDB" id="9789227at2"/>